<sequence length="349" mass="38990">MGCGQSRPLRACPCRDEERQASVHWRAALSCGKDEFRSGSMAKQRAKPQHVAEYVLLRILGAVMRYTPVEIASWFGGRVMGVVMPLTSRHARAKEHMALAMPELGEADRDRIARAMWRQLGRVFGEAFQLDKILADDRRIILPDDFDDLIELCRDGCVVATAHYGNWEVAGAVAHRGGKQLAGVYQALHNPLAERYLQRLRGPVYPAGLFAKGGDLGTRLIGLVRQGAAVGLVADLREKRGVQVQFFGQPAFATPLPAMLARMSGRPLVAGVVLREGGVKFRTFCEVIDVPHTDDRAADIQVATQRMHDAFERWIRAHPEQWMWTHRKWAQSRARPLVLKSLSEADVRS</sequence>
<evidence type="ECO:0000313" key="8">
    <source>
        <dbReference type="Proteomes" id="UP000249590"/>
    </source>
</evidence>
<protein>
    <submittedName>
        <fullName evidence="7">Lauroyl acyltransferase</fullName>
    </submittedName>
</protein>
<evidence type="ECO:0000313" key="7">
    <source>
        <dbReference type="EMBL" id="RAI00605.1"/>
    </source>
</evidence>
<keyword evidence="6 7" id="KW-0012">Acyltransferase</keyword>
<proteinExistence type="predicted"/>
<gene>
    <name evidence="7" type="ORF">DLJ53_15215</name>
</gene>
<reference evidence="7 8" key="1">
    <citation type="submission" date="2018-05" db="EMBL/GenBank/DDBJ databases">
        <title>Acuticoccus sediminis sp. nov., isolated from deep-sea sediment of Indian Ocean.</title>
        <authorList>
            <person name="Liu X."/>
            <person name="Lai Q."/>
            <person name="Du Y."/>
            <person name="Sun F."/>
            <person name="Zhang X."/>
            <person name="Wang S."/>
            <person name="Shao Z."/>
        </authorList>
    </citation>
    <scope>NUCLEOTIDE SEQUENCE [LARGE SCALE GENOMIC DNA]</scope>
    <source>
        <strain evidence="7 8">PTG4-2</strain>
    </source>
</reference>
<evidence type="ECO:0000256" key="3">
    <source>
        <dbReference type="ARBA" id="ARBA00022519"/>
    </source>
</evidence>
<dbReference type="PANTHER" id="PTHR30606">
    <property type="entry name" value="LIPID A BIOSYNTHESIS LAUROYL ACYLTRANSFERASE"/>
    <property type="match status" value="1"/>
</dbReference>
<dbReference type="Proteomes" id="UP000249590">
    <property type="component" value="Unassembled WGS sequence"/>
</dbReference>
<keyword evidence="5" id="KW-0472">Membrane</keyword>
<dbReference type="GO" id="GO:0005886">
    <property type="term" value="C:plasma membrane"/>
    <property type="evidence" value="ECO:0007669"/>
    <property type="project" value="UniProtKB-SubCell"/>
</dbReference>
<organism evidence="7 8">
    <name type="scientific">Acuticoccus sediminis</name>
    <dbReference type="NCBI Taxonomy" id="2184697"/>
    <lineage>
        <taxon>Bacteria</taxon>
        <taxon>Pseudomonadati</taxon>
        <taxon>Pseudomonadota</taxon>
        <taxon>Alphaproteobacteria</taxon>
        <taxon>Hyphomicrobiales</taxon>
        <taxon>Amorphaceae</taxon>
        <taxon>Acuticoccus</taxon>
    </lineage>
</organism>
<evidence type="ECO:0000256" key="5">
    <source>
        <dbReference type="ARBA" id="ARBA00023136"/>
    </source>
</evidence>
<dbReference type="GO" id="GO:0016746">
    <property type="term" value="F:acyltransferase activity"/>
    <property type="evidence" value="ECO:0007669"/>
    <property type="project" value="UniProtKB-KW"/>
</dbReference>
<evidence type="ECO:0000256" key="4">
    <source>
        <dbReference type="ARBA" id="ARBA00022679"/>
    </source>
</evidence>
<dbReference type="PANTHER" id="PTHR30606:SF10">
    <property type="entry name" value="PHOSPHATIDYLINOSITOL MANNOSIDE ACYLTRANSFERASE"/>
    <property type="match status" value="1"/>
</dbReference>
<keyword evidence="4 7" id="KW-0808">Transferase</keyword>
<comment type="subcellular location">
    <subcellularLocation>
        <location evidence="1">Cell inner membrane</location>
    </subcellularLocation>
</comment>
<keyword evidence="2" id="KW-1003">Cell membrane</keyword>
<dbReference type="InterPro" id="IPR004960">
    <property type="entry name" value="LipA_acyltrans"/>
</dbReference>
<evidence type="ECO:0000256" key="6">
    <source>
        <dbReference type="ARBA" id="ARBA00023315"/>
    </source>
</evidence>
<dbReference type="CDD" id="cd07984">
    <property type="entry name" value="LPLAT_LABLAT-like"/>
    <property type="match status" value="1"/>
</dbReference>
<name>A0A8B2NTM4_9HYPH</name>
<keyword evidence="8" id="KW-1185">Reference proteome</keyword>
<keyword evidence="3" id="KW-0997">Cell inner membrane</keyword>
<dbReference type="GO" id="GO:0009247">
    <property type="term" value="P:glycolipid biosynthetic process"/>
    <property type="evidence" value="ECO:0007669"/>
    <property type="project" value="UniProtKB-ARBA"/>
</dbReference>
<evidence type="ECO:0000256" key="1">
    <source>
        <dbReference type="ARBA" id="ARBA00004533"/>
    </source>
</evidence>
<evidence type="ECO:0000256" key="2">
    <source>
        <dbReference type="ARBA" id="ARBA00022475"/>
    </source>
</evidence>
<dbReference type="EMBL" id="QHHQ01000003">
    <property type="protein sequence ID" value="RAI00605.1"/>
    <property type="molecule type" value="Genomic_DNA"/>
</dbReference>
<dbReference type="Pfam" id="PF03279">
    <property type="entry name" value="Lip_A_acyltrans"/>
    <property type="match status" value="1"/>
</dbReference>
<comment type="caution">
    <text evidence="7">The sequence shown here is derived from an EMBL/GenBank/DDBJ whole genome shotgun (WGS) entry which is preliminary data.</text>
</comment>
<dbReference type="AlphaFoldDB" id="A0A8B2NTM4"/>
<accession>A0A8B2NTM4</accession>